<accession>A0ABU0W7Y9</accession>
<name>A0ABU0W7Y9_9GAMM</name>
<reference evidence="1 2" key="1">
    <citation type="submission" date="2023-08" db="EMBL/GenBank/DDBJ databases">
        <title>Whole-genome sequencing of halo(alkali)philic microorganisms from hypersaline lakes.</title>
        <authorList>
            <person name="Sorokin D.Y."/>
            <person name="Abbas B."/>
            <person name="Merkel A.Y."/>
        </authorList>
    </citation>
    <scope>NUCLEOTIDE SEQUENCE [LARGE SCALE GENOMIC DNA]</scope>
    <source>
        <strain evidence="1 2">AB-CW4</strain>
    </source>
</reference>
<proteinExistence type="predicted"/>
<dbReference type="SUPFAM" id="SSF53756">
    <property type="entry name" value="UDP-Glycosyltransferase/glycogen phosphorylase"/>
    <property type="match status" value="1"/>
</dbReference>
<organism evidence="1 2">
    <name type="scientific">Natronospira bacteriovora</name>
    <dbReference type="NCBI Taxonomy" id="3069753"/>
    <lineage>
        <taxon>Bacteria</taxon>
        <taxon>Pseudomonadati</taxon>
        <taxon>Pseudomonadota</taxon>
        <taxon>Gammaproteobacteria</taxon>
        <taxon>Natronospirales</taxon>
        <taxon>Natronospiraceae</taxon>
        <taxon>Natronospira</taxon>
    </lineage>
</organism>
<dbReference type="Gene3D" id="3.40.50.12580">
    <property type="match status" value="1"/>
</dbReference>
<protein>
    <submittedName>
        <fullName evidence="1">Uncharacterized protein</fullName>
    </submittedName>
</protein>
<dbReference type="InterPro" id="IPR043148">
    <property type="entry name" value="TagF_C"/>
</dbReference>
<comment type="caution">
    <text evidence="1">The sequence shown here is derived from an EMBL/GenBank/DDBJ whole genome shotgun (WGS) entry which is preliminary data.</text>
</comment>
<keyword evidence="2" id="KW-1185">Reference proteome</keyword>
<dbReference type="Proteomes" id="UP001239019">
    <property type="component" value="Unassembled WGS sequence"/>
</dbReference>
<dbReference type="EMBL" id="JAVDDT010000006">
    <property type="protein sequence ID" value="MDQ2070147.1"/>
    <property type="molecule type" value="Genomic_DNA"/>
</dbReference>
<evidence type="ECO:0000313" key="2">
    <source>
        <dbReference type="Proteomes" id="UP001239019"/>
    </source>
</evidence>
<dbReference type="RefSeq" id="WP_306728645.1">
    <property type="nucleotide sequence ID" value="NZ_JAVDDT010000006.1"/>
</dbReference>
<gene>
    <name evidence="1" type="ORF">RBH19_09685</name>
</gene>
<evidence type="ECO:0000313" key="1">
    <source>
        <dbReference type="EMBL" id="MDQ2070147.1"/>
    </source>
</evidence>
<sequence length="580" mass="65224">MNGVETVIEEDVRQLLSEYKSCSSSVYTLVVRCLSRSTDARSLFDSVNSDRAADVNELCARFLAGMLDLSKPVVAVVYHRHSWSQIGEESLRSMRLAGIEVLPIFWADGPKAPASFIPVNKAILKHCGFIQLCVGTNLPRWLSLGEDGFPEIPVLNIDRTARTFFDPENSSQRHKLPLMVKWGKYVVSPVKIPETRSRKFELTEIKIPEDLLRGRKVCYVLPLVPNKLTRMRRLSKSRPDRDRNVILVCPSISNLPQYFLKENGREIVEGLIQRFPDHTVVLRPRPEDRTNREIEELQSRYSCTGRFSLDLSDDYVETYSRGCVLITDRSSTGQTFALGTGRPSISYPFGGGFDGIGIEALRDVGCFRVNSVEELLAAVERLLVEAAGVEEMIDGVFSSLYSGHRSFDDAFLEYTFAALRNDVHGDWYEITIPPENIAPSTLLGYEESIESVLSAGWVNSDIYALDIAGRYLDMLKTQNRPAPEWLLEKMARIYSDAFSRDHSTFSVIGRPIKLALHNYECGFWTERVKAAFGVCCEAVARRGYAPVVDELRAVAAGRPHAMQILSDQLGRYGLIEEEGL</sequence>